<reference evidence="1 2" key="1">
    <citation type="journal article" date="2012" name="J. Bacteriol.">
        <title>Genome sequence of the pathogenic Herbaspirillum seropedicae strain Os34, isolated from rice roots.</title>
        <authorList>
            <person name="Ye W."/>
            <person name="Ye S."/>
            <person name="Liu J."/>
            <person name="Chang S."/>
            <person name="Chen M."/>
            <person name="Zhu B."/>
            <person name="Guo L."/>
            <person name="An Q."/>
        </authorList>
    </citation>
    <scope>NUCLEOTIDE SEQUENCE [LARGE SCALE GENOMIC DNA]</scope>
    <source>
        <strain evidence="1 2">Os34</strain>
    </source>
</reference>
<organism evidence="1 2">
    <name type="scientific">Herbaspirillum rubrisubalbicans Os34</name>
    <dbReference type="NCBI Taxonomy" id="1235827"/>
    <lineage>
        <taxon>Bacteria</taxon>
        <taxon>Pseudomonadati</taxon>
        <taxon>Pseudomonadota</taxon>
        <taxon>Betaproteobacteria</taxon>
        <taxon>Burkholderiales</taxon>
        <taxon>Oxalobacteraceae</taxon>
        <taxon>Herbaspirillum</taxon>
    </lineage>
</organism>
<gene>
    <name evidence="1" type="ORF">C798_21800</name>
</gene>
<dbReference type="EMBL" id="CP008956">
    <property type="protein sequence ID" value="QJQ02762.1"/>
    <property type="molecule type" value="Genomic_DNA"/>
</dbReference>
<evidence type="ECO:0000313" key="2">
    <source>
        <dbReference type="Proteomes" id="UP000501648"/>
    </source>
</evidence>
<dbReference type="AlphaFoldDB" id="A0A6M3ZZ25"/>
<dbReference type="Proteomes" id="UP000501648">
    <property type="component" value="Chromosome"/>
</dbReference>
<name>A0A6M3ZZ25_9BURK</name>
<accession>A0A6M3ZZ25</accession>
<evidence type="ECO:0000313" key="1">
    <source>
        <dbReference type="EMBL" id="QJQ02762.1"/>
    </source>
</evidence>
<sequence>MCCALNACSRESVVLQEKELEKIRESYDLRTDDHPQYAFVYADGSKCCTAPPQQPVYLLNLMLYGPLELVFSEEINALFKKKFVLQIDNSSLIESGDKHFFVMTISAPADQRDAAPRCITGKPEQKAYLLAVSGGKVDIVHENMLGCDTAYEPLLLGRPLGYEVSHVGEPVEFLRLRDGNVIHQIKPVE</sequence>
<proteinExistence type="predicted"/>
<protein>
    <submittedName>
        <fullName evidence="1">Uncharacterized protein</fullName>
    </submittedName>
</protein>